<evidence type="ECO:0000256" key="5">
    <source>
        <dbReference type="SAM" id="MobiDB-lite"/>
    </source>
</evidence>
<dbReference type="Gene3D" id="4.10.1060.10">
    <property type="entry name" value="Zinc finger, RanBP2-type"/>
    <property type="match status" value="1"/>
</dbReference>
<protein>
    <recommendedName>
        <fullName evidence="6">RanBP2-type domain-containing protein</fullName>
    </recommendedName>
</protein>
<dbReference type="PROSITE" id="PS01358">
    <property type="entry name" value="ZF_RANBP2_1"/>
    <property type="match status" value="1"/>
</dbReference>
<accession>A0A6G0X2J7</accession>
<evidence type="ECO:0000259" key="6">
    <source>
        <dbReference type="PROSITE" id="PS50199"/>
    </source>
</evidence>
<evidence type="ECO:0000256" key="2">
    <source>
        <dbReference type="ARBA" id="ARBA00022771"/>
    </source>
</evidence>
<dbReference type="AlphaFoldDB" id="A0A6G0X2J7"/>
<dbReference type="SMART" id="SM00547">
    <property type="entry name" value="ZnF_RBZ"/>
    <property type="match status" value="1"/>
</dbReference>
<keyword evidence="3" id="KW-0862">Zinc</keyword>
<feature type="domain" description="RanBP2-type" evidence="6">
    <location>
        <begin position="96"/>
        <end position="125"/>
    </location>
</feature>
<comment type="caution">
    <text evidence="7">The sequence shown here is derived from an EMBL/GenBank/DDBJ whole genome shotgun (WGS) entry which is preliminary data.</text>
</comment>
<name>A0A6G0X2J7_9STRA</name>
<organism evidence="7 8">
    <name type="scientific">Aphanomyces euteiches</name>
    <dbReference type="NCBI Taxonomy" id="100861"/>
    <lineage>
        <taxon>Eukaryota</taxon>
        <taxon>Sar</taxon>
        <taxon>Stramenopiles</taxon>
        <taxon>Oomycota</taxon>
        <taxon>Saprolegniomycetes</taxon>
        <taxon>Saprolegniales</taxon>
        <taxon>Verrucalvaceae</taxon>
        <taxon>Aphanomyces</taxon>
    </lineage>
</organism>
<proteinExistence type="predicted"/>
<evidence type="ECO:0000313" key="8">
    <source>
        <dbReference type="Proteomes" id="UP000481153"/>
    </source>
</evidence>
<dbReference type="Proteomes" id="UP000481153">
    <property type="component" value="Unassembled WGS sequence"/>
</dbReference>
<evidence type="ECO:0000256" key="3">
    <source>
        <dbReference type="ARBA" id="ARBA00022833"/>
    </source>
</evidence>
<keyword evidence="1" id="KW-0479">Metal-binding</keyword>
<evidence type="ECO:0000313" key="7">
    <source>
        <dbReference type="EMBL" id="KAF0734006.1"/>
    </source>
</evidence>
<reference evidence="7 8" key="1">
    <citation type="submission" date="2019-07" db="EMBL/GenBank/DDBJ databases">
        <title>Genomics analysis of Aphanomyces spp. identifies a new class of oomycete effector associated with host adaptation.</title>
        <authorList>
            <person name="Gaulin E."/>
        </authorList>
    </citation>
    <scope>NUCLEOTIDE SEQUENCE [LARGE SCALE GENOMIC DNA]</scope>
    <source>
        <strain evidence="7 8">ATCC 201684</strain>
    </source>
</reference>
<keyword evidence="8" id="KW-1185">Reference proteome</keyword>
<dbReference type="PROSITE" id="PS50199">
    <property type="entry name" value="ZF_RANBP2_2"/>
    <property type="match status" value="1"/>
</dbReference>
<feature type="compositionally biased region" description="Polar residues" evidence="5">
    <location>
        <begin position="183"/>
        <end position="211"/>
    </location>
</feature>
<dbReference type="InterPro" id="IPR001876">
    <property type="entry name" value="Znf_RanBP2"/>
</dbReference>
<sequence length="211" mass="23646">MPSNQDAENFGMAYYTASYPKMLPMKFTRKYFALLPFEPPTEEEKPSTKQSNTSDFPQLDWLLDEISAITLDGPNISQASPVPLKPKKRKANTIWWPGDWKCSRCGNHNFSYRDLCKRCKFRKGAVVIDGATAHTPQVVWQPPTPVSTNEARPTTTSFVYFPFGHPQFAASNQATHMDAAPRSPQNNDGNCSSTESEPSFENNPALDSSFD</sequence>
<gene>
    <name evidence="7" type="ORF">Ae201684_009179</name>
</gene>
<keyword evidence="2 4" id="KW-0863">Zinc-finger</keyword>
<feature type="region of interest" description="Disordered" evidence="5">
    <location>
        <begin position="172"/>
        <end position="211"/>
    </location>
</feature>
<dbReference type="EMBL" id="VJMJ01000118">
    <property type="protein sequence ID" value="KAF0734006.1"/>
    <property type="molecule type" value="Genomic_DNA"/>
</dbReference>
<dbReference type="GO" id="GO:0008270">
    <property type="term" value="F:zinc ion binding"/>
    <property type="evidence" value="ECO:0007669"/>
    <property type="project" value="UniProtKB-KW"/>
</dbReference>
<evidence type="ECO:0000256" key="4">
    <source>
        <dbReference type="PROSITE-ProRule" id="PRU00322"/>
    </source>
</evidence>
<dbReference type="SUPFAM" id="SSF90209">
    <property type="entry name" value="Ran binding protein zinc finger-like"/>
    <property type="match status" value="1"/>
</dbReference>
<dbReference type="InterPro" id="IPR036443">
    <property type="entry name" value="Znf_RanBP2_sf"/>
</dbReference>
<evidence type="ECO:0000256" key="1">
    <source>
        <dbReference type="ARBA" id="ARBA00022723"/>
    </source>
</evidence>